<evidence type="ECO:0000313" key="3">
    <source>
        <dbReference type="Proteomes" id="UP001187346"/>
    </source>
</evidence>
<organism evidence="2 3">
    <name type="scientific">Streptomyces prunicolor</name>
    <dbReference type="NCBI Taxonomy" id="67348"/>
    <lineage>
        <taxon>Bacteria</taxon>
        <taxon>Bacillati</taxon>
        <taxon>Actinomycetota</taxon>
        <taxon>Actinomycetes</taxon>
        <taxon>Kitasatosporales</taxon>
        <taxon>Streptomycetaceae</taxon>
        <taxon>Streptomyces</taxon>
    </lineage>
</organism>
<feature type="compositionally biased region" description="Basic and acidic residues" evidence="1">
    <location>
        <begin position="99"/>
        <end position="116"/>
    </location>
</feature>
<dbReference type="RefSeq" id="WP_317775445.1">
    <property type="nucleotide sequence ID" value="NZ_JAWMAJ010000247.1"/>
</dbReference>
<dbReference type="EMBL" id="JAWMAJ010000247">
    <property type="protein sequence ID" value="MDV7222712.1"/>
    <property type="molecule type" value="Genomic_DNA"/>
</dbReference>
<name>A0ABU4FQ36_9ACTN</name>
<reference evidence="2 3" key="1">
    <citation type="submission" date="2023-10" db="EMBL/GenBank/DDBJ databases">
        <title>Characterization of rhizosphere-enriched actinobacteria from wheat plants lab-grown on chernevaya soil.</title>
        <authorList>
            <person name="Tikhonova E.N."/>
            <person name="Konopkin A."/>
            <person name="Kravchenko I.K."/>
        </authorList>
    </citation>
    <scope>NUCLEOTIDE SEQUENCE [LARGE SCALE GENOMIC DNA]</scope>
    <source>
        <strain evidence="2 3">RR29</strain>
    </source>
</reference>
<feature type="region of interest" description="Disordered" evidence="1">
    <location>
        <begin position="96"/>
        <end position="116"/>
    </location>
</feature>
<comment type="caution">
    <text evidence="2">The sequence shown here is derived from an EMBL/GenBank/DDBJ whole genome shotgun (WGS) entry which is preliminary data.</text>
</comment>
<dbReference type="Proteomes" id="UP001187346">
    <property type="component" value="Unassembled WGS sequence"/>
</dbReference>
<sequence length="116" mass="12279">MAGRTEKAGGVTVLSARVDGALLVRASRRGELDRRCREMPAPFIPAGGGILGVGRPVLTAEVLGVDIGAGLTMLFGAPMVAEPLVWALVRGVWPTNRRPAGDHRRGQQIEFAPREA</sequence>
<gene>
    <name evidence="2" type="ORF">R5A26_42955</name>
</gene>
<accession>A0ABU4FQ36</accession>
<protein>
    <submittedName>
        <fullName evidence="2">Uncharacterized protein</fullName>
    </submittedName>
</protein>
<evidence type="ECO:0000256" key="1">
    <source>
        <dbReference type="SAM" id="MobiDB-lite"/>
    </source>
</evidence>
<keyword evidence="3" id="KW-1185">Reference proteome</keyword>
<proteinExistence type="predicted"/>
<evidence type="ECO:0000313" key="2">
    <source>
        <dbReference type="EMBL" id="MDV7222712.1"/>
    </source>
</evidence>